<evidence type="ECO:0000259" key="11">
    <source>
        <dbReference type="PROSITE" id="PS50835"/>
    </source>
</evidence>
<dbReference type="PROSITE" id="PS50835">
    <property type="entry name" value="IG_LIKE"/>
    <property type="match status" value="1"/>
</dbReference>
<keyword evidence="9" id="KW-0732">Signal</keyword>
<feature type="domain" description="EGF-like" evidence="10">
    <location>
        <begin position="502"/>
        <end position="542"/>
    </location>
</feature>
<reference evidence="13" key="1">
    <citation type="submission" date="2025-08" db="UniProtKB">
        <authorList>
            <consortium name="RefSeq"/>
        </authorList>
    </citation>
    <scope>IDENTIFICATION</scope>
    <source>
        <tissue evidence="13">Whole body</tissue>
    </source>
</reference>
<accession>A0A6J1PUE3</accession>
<dbReference type="CDD" id="cd00054">
    <property type="entry name" value="EGF_CA"/>
    <property type="match status" value="1"/>
</dbReference>
<dbReference type="CDD" id="cd00096">
    <property type="entry name" value="Ig"/>
    <property type="match status" value="1"/>
</dbReference>
<evidence type="ECO:0000256" key="4">
    <source>
        <dbReference type="ARBA" id="ARBA00023157"/>
    </source>
</evidence>
<gene>
    <name evidence="13" type="primary">LOC112455029</name>
</gene>
<evidence type="ECO:0000313" key="13">
    <source>
        <dbReference type="RefSeq" id="XP_024872480.1"/>
    </source>
</evidence>
<dbReference type="SUPFAM" id="SSF57196">
    <property type="entry name" value="EGF/Laminin"/>
    <property type="match status" value="1"/>
</dbReference>
<keyword evidence="4 7" id="KW-1015">Disulfide bond</keyword>
<dbReference type="PANTHER" id="PTHR11973:SF21">
    <property type="entry name" value="IG-LIKE DOMAIN-CONTAINING PROTEIN"/>
    <property type="match status" value="1"/>
</dbReference>
<dbReference type="Gene3D" id="2.60.40.10">
    <property type="entry name" value="Immunoglobulins"/>
    <property type="match status" value="1"/>
</dbReference>
<dbReference type="PROSITE" id="PS01186">
    <property type="entry name" value="EGF_2"/>
    <property type="match status" value="1"/>
</dbReference>
<dbReference type="PROSITE" id="PS00022">
    <property type="entry name" value="EGF_1"/>
    <property type="match status" value="1"/>
</dbReference>
<dbReference type="GeneID" id="112455029"/>
<dbReference type="InterPro" id="IPR036179">
    <property type="entry name" value="Ig-like_dom_sf"/>
</dbReference>
<dbReference type="InterPro" id="IPR003598">
    <property type="entry name" value="Ig_sub2"/>
</dbReference>
<feature type="compositionally biased region" description="Basic residues" evidence="8">
    <location>
        <begin position="209"/>
        <end position="221"/>
    </location>
</feature>
<dbReference type="SMART" id="SM00409">
    <property type="entry name" value="IG"/>
    <property type="match status" value="1"/>
</dbReference>
<dbReference type="InterPro" id="IPR057777">
    <property type="entry name" value="Beta-barrel_vein"/>
</dbReference>
<keyword evidence="3" id="KW-1133">Transmembrane helix</keyword>
<keyword evidence="12" id="KW-1185">Reference proteome</keyword>
<dbReference type="GO" id="GO:0005886">
    <property type="term" value="C:plasma membrane"/>
    <property type="evidence" value="ECO:0007669"/>
    <property type="project" value="TreeGrafter"/>
</dbReference>
<dbReference type="InterPro" id="IPR003599">
    <property type="entry name" value="Ig_sub"/>
</dbReference>
<dbReference type="Pfam" id="PF07679">
    <property type="entry name" value="I-set"/>
    <property type="match status" value="1"/>
</dbReference>
<feature type="disulfide bond" evidence="7">
    <location>
        <begin position="532"/>
        <end position="541"/>
    </location>
</feature>
<evidence type="ECO:0000256" key="8">
    <source>
        <dbReference type="SAM" id="MobiDB-lite"/>
    </source>
</evidence>
<evidence type="ECO:0000256" key="1">
    <source>
        <dbReference type="ARBA" id="ARBA00004479"/>
    </source>
</evidence>
<feature type="chain" id="PRO_5027057622" evidence="9">
    <location>
        <begin position="20"/>
        <end position="572"/>
    </location>
</feature>
<dbReference type="Pfam" id="PF00008">
    <property type="entry name" value="EGF"/>
    <property type="match status" value="1"/>
</dbReference>
<dbReference type="RefSeq" id="XP_024872480.1">
    <property type="nucleotide sequence ID" value="XM_025016712.1"/>
</dbReference>
<proteinExistence type="predicted"/>
<dbReference type="SMART" id="SM00181">
    <property type="entry name" value="EGF"/>
    <property type="match status" value="1"/>
</dbReference>
<evidence type="ECO:0000256" key="5">
    <source>
        <dbReference type="ARBA" id="ARBA00023180"/>
    </source>
</evidence>
<evidence type="ECO:0000313" key="12">
    <source>
        <dbReference type="Proteomes" id="UP000504618"/>
    </source>
</evidence>
<comment type="caution">
    <text evidence="7">Lacks conserved residue(s) required for the propagation of feature annotation.</text>
</comment>
<feature type="signal peptide" evidence="9">
    <location>
        <begin position="1"/>
        <end position="19"/>
    </location>
</feature>
<dbReference type="PANTHER" id="PTHR11973">
    <property type="entry name" value="CELL SURFACE GLYCOPROTEIN MUC18-RELATED"/>
    <property type="match status" value="1"/>
</dbReference>
<evidence type="ECO:0000259" key="10">
    <source>
        <dbReference type="PROSITE" id="PS50026"/>
    </source>
</evidence>
<dbReference type="PROSITE" id="PS50026">
    <property type="entry name" value="EGF_3"/>
    <property type="match status" value="1"/>
</dbReference>
<dbReference type="InterPro" id="IPR007110">
    <property type="entry name" value="Ig-like_dom"/>
</dbReference>
<dbReference type="InterPro" id="IPR013783">
    <property type="entry name" value="Ig-like_fold"/>
</dbReference>
<dbReference type="InterPro" id="IPR013098">
    <property type="entry name" value="Ig_I-set"/>
</dbReference>
<name>A0A6J1PUE3_9HYME</name>
<evidence type="ECO:0000256" key="9">
    <source>
        <dbReference type="SAM" id="SignalP"/>
    </source>
</evidence>
<feature type="compositionally biased region" description="Basic and acidic residues" evidence="8">
    <location>
        <begin position="131"/>
        <end position="148"/>
    </location>
</feature>
<feature type="region of interest" description="Disordered" evidence="8">
    <location>
        <begin position="123"/>
        <end position="148"/>
    </location>
</feature>
<feature type="domain" description="Ig-like" evidence="11">
    <location>
        <begin position="388"/>
        <end position="484"/>
    </location>
</feature>
<dbReference type="InterPro" id="IPR051116">
    <property type="entry name" value="Surface_Rcpt/Adhesion_Mol"/>
</dbReference>
<dbReference type="Gene3D" id="2.10.25.10">
    <property type="entry name" value="Laminin"/>
    <property type="match status" value="1"/>
</dbReference>
<dbReference type="InterPro" id="IPR000742">
    <property type="entry name" value="EGF"/>
</dbReference>
<evidence type="ECO:0000256" key="6">
    <source>
        <dbReference type="ARBA" id="ARBA00023319"/>
    </source>
</evidence>
<feature type="region of interest" description="Disordered" evidence="8">
    <location>
        <begin position="165"/>
        <end position="239"/>
    </location>
</feature>
<dbReference type="AlphaFoldDB" id="A0A6J1PUE3"/>
<evidence type="ECO:0000256" key="3">
    <source>
        <dbReference type="ARBA" id="ARBA00022989"/>
    </source>
</evidence>
<dbReference type="Proteomes" id="UP000504618">
    <property type="component" value="Unplaced"/>
</dbReference>
<protein>
    <submittedName>
        <fullName evidence="13">Protein vein isoform X1</fullName>
    </submittedName>
</protein>
<dbReference type="FunFam" id="2.60.40.10:FF:000032">
    <property type="entry name" value="palladin isoform X1"/>
    <property type="match status" value="1"/>
</dbReference>
<sequence>MWAPLLLAGFLSGWWGALALAAAPPAIRDTLGKTSRATTSITEARHYRPLSISVVDEADVTGYRESRGGIQARPSGPSSSEIRPVRRDLDFSLVSLEEDPFRDGERSSESDARQIAYYFTTRGATSPEVDPGTRRIAPDPEGRPEDLAKDTLPAVETPETRGLRGVFHPEINDSGLTRAPRHSSTQAPLAYPPAMVVSTPAESSMQRPRIARSTKQRPKNRTRADSPREQRRRCRNKDRGCRGQNWCPDVDVGNRAYLAPTVFEGKARSMSSRRKPGLNYAVTFEVKQVYKSQPGFQPLQKNDSVRLHFRDKLVPGKSTVCNSHEAGNKGNKQQQRDNLSGVVRANIKRGKVYLVFVNRVGPRNFTILGEPVIRNKKNEQVVQAVVRPDYVREVTLSELRDSIARLRERVKLVCRTRGSPPPRVHWLKDGVPLHPRRGLRIQHKRRRSKVVISSAKSEDSGRYECVAESTSGHQTSLAAQLLVTHDPRIPETTTAASAWPRQEQPCPIAGDFCMNGGTCLFFETVGEPACKCAEGFTGLRCETKDVSSTGSVYNRRRAPFSCKLGLSTSYYC</sequence>
<keyword evidence="6" id="KW-0393">Immunoglobulin domain</keyword>
<keyword evidence="3" id="KW-0472">Membrane</keyword>
<evidence type="ECO:0000256" key="2">
    <source>
        <dbReference type="ARBA" id="ARBA00022692"/>
    </source>
</evidence>
<keyword evidence="5" id="KW-0325">Glycoprotein</keyword>
<feature type="disulfide bond" evidence="7">
    <location>
        <begin position="513"/>
        <end position="530"/>
    </location>
</feature>
<keyword evidence="7" id="KW-0245">EGF-like domain</keyword>
<feature type="region of interest" description="Disordered" evidence="8">
    <location>
        <begin position="318"/>
        <end position="338"/>
    </location>
</feature>
<dbReference type="SMART" id="SM00408">
    <property type="entry name" value="IGc2"/>
    <property type="match status" value="1"/>
</dbReference>
<evidence type="ECO:0000256" key="7">
    <source>
        <dbReference type="PROSITE-ProRule" id="PRU00076"/>
    </source>
</evidence>
<dbReference type="Pfam" id="PF24700">
    <property type="entry name" value="Vein_beta-barrel"/>
    <property type="match status" value="1"/>
</dbReference>
<dbReference type="OrthoDB" id="6133584at2759"/>
<dbReference type="SUPFAM" id="SSF48726">
    <property type="entry name" value="Immunoglobulin"/>
    <property type="match status" value="1"/>
</dbReference>
<organism evidence="12 13">
    <name type="scientific">Temnothorax curvispinosus</name>
    <dbReference type="NCBI Taxonomy" id="300111"/>
    <lineage>
        <taxon>Eukaryota</taxon>
        <taxon>Metazoa</taxon>
        <taxon>Ecdysozoa</taxon>
        <taxon>Arthropoda</taxon>
        <taxon>Hexapoda</taxon>
        <taxon>Insecta</taxon>
        <taxon>Pterygota</taxon>
        <taxon>Neoptera</taxon>
        <taxon>Endopterygota</taxon>
        <taxon>Hymenoptera</taxon>
        <taxon>Apocrita</taxon>
        <taxon>Aculeata</taxon>
        <taxon>Formicoidea</taxon>
        <taxon>Formicidae</taxon>
        <taxon>Myrmicinae</taxon>
        <taxon>Temnothorax</taxon>
    </lineage>
</organism>
<keyword evidence="2" id="KW-0812">Transmembrane</keyword>
<feature type="region of interest" description="Disordered" evidence="8">
    <location>
        <begin position="65"/>
        <end position="84"/>
    </location>
</feature>
<comment type="subcellular location">
    <subcellularLocation>
        <location evidence="1">Membrane</location>
        <topology evidence="1">Single-pass type I membrane protein</topology>
    </subcellularLocation>
</comment>
<dbReference type="CTD" id="38657"/>